<name>A0A5J6SJW9_9BACI</name>
<feature type="short sequence motif" description="Polymerase core binding" evidence="6">
    <location>
        <begin position="69"/>
        <end position="82"/>
    </location>
</feature>
<reference evidence="8 9" key="1">
    <citation type="submission" date="2018-07" db="EMBL/GenBank/DDBJ databases">
        <title>Complete genome sequence of Psychrobacillus sp. PB01, isolated from iceberg, and comparative genome analysis of Psychrobacillus strains.</title>
        <authorList>
            <person name="Lee P.C."/>
        </authorList>
    </citation>
    <scope>NUCLEOTIDE SEQUENCE [LARGE SCALE GENOMIC DNA]</scope>
    <source>
        <strain evidence="8 9">PB01</strain>
    </source>
</reference>
<dbReference type="InterPro" id="IPR013325">
    <property type="entry name" value="RNA_pol_sigma_r2"/>
</dbReference>
<comment type="subunit">
    <text evidence="6">Interacts with RsgI.</text>
</comment>
<dbReference type="NCBIfam" id="TIGR02895">
    <property type="entry name" value="spore_sigI"/>
    <property type="match status" value="1"/>
</dbReference>
<evidence type="ECO:0000313" key="9">
    <source>
        <dbReference type="Proteomes" id="UP000325517"/>
    </source>
</evidence>
<keyword evidence="6" id="KW-0346">Stress response</keyword>
<dbReference type="KEGG" id="psyo:PB01_03570"/>
<dbReference type="HAMAP" id="MF_02064">
    <property type="entry name" value="Sigma70_SigI"/>
    <property type="match status" value="1"/>
</dbReference>
<evidence type="ECO:0000313" key="8">
    <source>
        <dbReference type="EMBL" id="QFF97969.1"/>
    </source>
</evidence>
<evidence type="ECO:0000256" key="1">
    <source>
        <dbReference type="ARBA" id="ARBA00022490"/>
    </source>
</evidence>
<dbReference type="InterPro" id="IPR014284">
    <property type="entry name" value="RNA_pol_sigma-70_dom"/>
</dbReference>
<dbReference type="GO" id="GO:0016987">
    <property type="term" value="F:sigma factor activity"/>
    <property type="evidence" value="ECO:0007669"/>
    <property type="project" value="UniProtKB-UniRule"/>
</dbReference>
<keyword evidence="3 6" id="KW-0731">Sigma factor</keyword>
<dbReference type="Pfam" id="PF04542">
    <property type="entry name" value="Sigma70_r2"/>
    <property type="match status" value="1"/>
</dbReference>
<comment type="subcellular location">
    <subcellularLocation>
        <location evidence="6">Cytoplasm</location>
    </subcellularLocation>
</comment>
<evidence type="ECO:0000259" key="7">
    <source>
        <dbReference type="Pfam" id="PF04542"/>
    </source>
</evidence>
<proteinExistence type="inferred from homology"/>
<gene>
    <name evidence="6 8" type="primary">sigI</name>
    <name evidence="8" type="ORF">PB01_03570</name>
</gene>
<keyword evidence="4 6" id="KW-0238">DNA-binding</keyword>
<feature type="DNA-binding region" description="H-T-H motif" evidence="6">
    <location>
        <begin position="213"/>
        <end position="232"/>
    </location>
</feature>
<feature type="domain" description="RNA polymerase sigma-70 region 2" evidence="7">
    <location>
        <begin position="47"/>
        <end position="113"/>
    </location>
</feature>
<evidence type="ECO:0000256" key="3">
    <source>
        <dbReference type="ARBA" id="ARBA00023082"/>
    </source>
</evidence>
<comment type="function">
    <text evidence="6">Sigma factors are initiation factors that promote the attachment of RNA polymerase to specific initiation sites and are then released.</text>
</comment>
<accession>A0A5J6SJW9</accession>
<dbReference type="PIRSF" id="PIRSF038953">
    <property type="entry name" value="SigI"/>
    <property type="match status" value="1"/>
</dbReference>
<keyword evidence="5 6" id="KW-0804">Transcription</keyword>
<dbReference type="PANTHER" id="PTHR30385:SF6">
    <property type="entry name" value="RNA POLYMERASE SIGMA FACTOR SIGI"/>
    <property type="match status" value="1"/>
</dbReference>
<evidence type="ECO:0000256" key="4">
    <source>
        <dbReference type="ARBA" id="ARBA00023125"/>
    </source>
</evidence>
<comment type="activity regulation">
    <text evidence="6">Negatively regulated by the anti-sigma-I factor RsgI.</text>
</comment>
<dbReference type="EMBL" id="CP031223">
    <property type="protein sequence ID" value="QFF97969.1"/>
    <property type="molecule type" value="Genomic_DNA"/>
</dbReference>
<dbReference type="SUPFAM" id="SSF88946">
    <property type="entry name" value="Sigma2 domain of RNA polymerase sigma factors"/>
    <property type="match status" value="1"/>
</dbReference>
<dbReference type="InterPro" id="IPR014244">
    <property type="entry name" value="RNA_pol_sigma-I"/>
</dbReference>
<dbReference type="AlphaFoldDB" id="A0A5J6SJW9"/>
<evidence type="ECO:0000256" key="5">
    <source>
        <dbReference type="ARBA" id="ARBA00023163"/>
    </source>
</evidence>
<dbReference type="InterPro" id="IPR007627">
    <property type="entry name" value="RNA_pol_sigma70_r2"/>
</dbReference>
<dbReference type="GO" id="GO:0005737">
    <property type="term" value="C:cytoplasm"/>
    <property type="evidence" value="ECO:0007669"/>
    <property type="project" value="UniProtKB-SubCell"/>
</dbReference>
<dbReference type="PANTHER" id="PTHR30385">
    <property type="entry name" value="SIGMA FACTOR F FLAGELLAR"/>
    <property type="match status" value="1"/>
</dbReference>
<keyword evidence="1 6" id="KW-0963">Cytoplasm</keyword>
<dbReference type="GO" id="GO:0006352">
    <property type="term" value="P:DNA-templated transcription initiation"/>
    <property type="evidence" value="ECO:0007669"/>
    <property type="project" value="UniProtKB-UniRule"/>
</dbReference>
<dbReference type="RefSeq" id="WP_151698915.1">
    <property type="nucleotide sequence ID" value="NZ_CP031223.1"/>
</dbReference>
<dbReference type="OrthoDB" id="3190733at2"/>
<dbReference type="GO" id="GO:0003677">
    <property type="term" value="F:DNA binding"/>
    <property type="evidence" value="ECO:0007669"/>
    <property type="project" value="UniProtKB-UniRule"/>
</dbReference>
<dbReference type="Proteomes" id="UP000325517">
    <property type="component" value="Chromosome"/>
</dbReference>
<dbReference type="NCBIfam" id="TIGR02937">
    <property type="entry name" value="sigma70-ECF"/>
    <property type="match status" value="1"/>
</dbReference>
<keyword evidence="2 6" id="KW-0805">Transcription regulation</keyword>
<dbReference type="Gene3D" id="1.10.1740.10">
    <property type="match status" value="1"/>
</dbReference>
<evidence type="ECO:0000256" key="6">
    <source>
        <dbReference type="HAMAP-Rule" id="MF_02064"/>
    </source>
</evidence>
<protein>
    <recommendedName>
        <fullName evidence="6">RNA polymerase sigma factor SigI</fullName>
    </recommendedName>
</protein>
<comment type="similarity">
    <text evidence="6">Belongs to the sigma-70 factor family. SigI subfamily.</text>
</comment>
<organism evidence="8 9">
    <name type="scientific">Psychrobacillus glaciei</name>
    <dbReference type="NCBI Taxonomy" id="2283160"/>
    <lineage>
        <taxon>Bacteria</taxon>
        <taxon>Bacillati</taxon>
        <taxon>Bacillota</taxon>
        <taxon>Bacilli</taxon>
        <taxon>Bacillales</taxon>
        <taxon>Bacillaceae</taxon>
        <taxon>Psychrobacillus</taxon>
    </lineage>
</organism>
<sequence length="257" mass="29858">MLLSIIQGILKTKQTSKQTSKQKQITTELAQKAKAGNQEVLNDLLFSYTPFMKKTASFVCKRPIDEQDEEFSVAMNGFHEAIMSFNPEENASLQTYAHLIIKRRIIDYIRKESARNEKISYIHTSREDASTEHQLLDEKAIHTYSIEQQSIARKEELIHYTQLLGKFGLSFEELTQVAPKHADARRTAFQTAQIIAETEEFYDFLIRHKRLPLKDIEAIVEVSRKTLERQRKYLIAVVLLLKSDFVYIKEYVKGEIV</sequence>
<keyword evidence="9" id="KW-1185">Reference proteome</keyword>
<evidence type="ECO:0000256" key="2">
    <source>
        <dbReference type="ARBA" id="ARBA00023015"/>
    </source>
</evidence>